<protein>
    <submittedName>
        <fullName evidence="2">Uncharacterized protein</fullName>
    </submittedName>
</protein>
<feature type="region of interest" description="Disordered" evidence="1">
    <location>
        <begin position="43"/>
        <end position="68"/>
    </location>
</feature>
<dbReference type="Proteomes" id="UP000298429">
    <property type="component" value="Unassembled WGS sequence"/>
</dbReference>
<evidence type="ECO:0000313" key="2">
    <source>
        <dbReference type="EMBL" id="TGM09856.1"/>
    </source>
</evidence>
<dbReference type="AlphaFoldDB" id="A0A5F2BUY1"/>
<feature type="compositionally biased region" description="Low complexity" evidence="1">
    <location>
        <begin position="53"/>
        <end position="67"/>
    </location>
</feature>
<gene>
    <name evidence="2" type="ORF">EHQ76_01095</name>
</gene>
<evidence type="ECO:0000256" key="1">
    <source>
        <dbReference type="SAM" id="MobiDB-lite"/>
    </source>
</evidence>
<dbReference type="EMBL" id="RQGN01000007">
    <property type="protein sequence ID" value="TGM09856.1"/>
    <property type="molecule type" value="Genomic_DNA"/>
</dbReference>
<reference evidence="2 3" key="1">
    <citation type="journal article" date="2019" name="PLoS Negl. Trop. Dis.">
        <title>Revisiting the worldwide diversity of Leptospira species in the environment.</title>
        <authorList>
            <person name="Vincent A.T."/>
            <person name="Schiettekatte O."/>
            <person name="Bourhy P."/>
            <person name="Veyrier F.J."/>
            <person name="Picardeau M."/>
        </authorList>
    </citation>
    <scope>NUCLEOTIDE SEQUENCE [LARGE SCALE GENOMIC DNA]</scope>
    <source>
        <strain evidence="2 3">201702444</strain>
    </source>
</reference>
<name>A0A5F2BUY1_9LEPT</name>
<accession>A0A5F2BUY1</accession>
<comment type="caution">
    <text evidence="2">The sequence shown here is derived from an EMBL/GenBank/DDBJ whole genome shotgun (WGS) entry which is preliminary data.</text>
</comment>
<sequence length="134" mass="14621">MSLIKRGSWVVVIFAIALNLFCSSLNDITGVCPMTTSAFDTDSSASPCHGENGESSNESSSPCCSPEIADGISQPEFKIESESWFQFQVFAVLFSLPIEFVLEPIAQISFFNADLGFYDPDSKDSLSILQVFLI</sequence>
<proteinExistence type="predicted"/>
<evidence type="ECO:0000313" key="3">
    <source>
        <dbReference type="Proteomes" id="UP000298429"/>
    </source>
</evidence>
<dbReference type="RefSeq" id="WP_135669380.1">
    <property type="nucleotide sequence ID" value="NZ_RQGN01000007.1"/>
</dbReference>
<dbReference type="OrthoDB" id="9933932at2"/>
<organism evidence="2 3">
    <name type="scientific">Leptospira barantonii</name>
    <dbReference type="NCBI Taxonomy" id="2023184"/>
    <lineage>
        <taxon>Bacteria</taxon>
        <taxon>Pseudomonadati</taxon>
        <taxon>Spirochaetota</taxon>
        <taxon>Spirochaetia</taxon>
        <taxon>Leptospirales</taxon>
        <taxon>Leptospiraceae</taxon>
        <taxon>Leptospira</taxon>
    </lineage>
</organism>